<organism evidence="4 5">
    <name type="scientific">Oleiharenicola lentus</name>
    <dbReference type="NCBI Taxonomy" id="2508720"/>
    <lineage>
        <taxon>Bacteria</taxon>
        <taxon>Pseudomonadati</taxon>
        <taxon>Verrucomicrobiota</taxon>
        <taxon>Opitutia</taxon>
        <taxon>Opitutales</taxon>
        <taxon>Opitutaceae</taxon>
        <taxon>Oleiharenicola</taxon>
    </lineage>
</organism>
<dbReference type="Pfam" id="PF00583">
    <property type="entry name" value="Acetyltransf_1"/>
    <property type="match status" value="1"/>
</dbReference>
<dbReference type="InterPro" id="IPR050832">
    <property type="entry name" value="Bact_Acetyltransf"/>
</dbReference>
<dbReference type="Proteomes" id="UP000290218">
    <property type="component" value="Unassembled WGS sequence"/>
</dbReference>
<dbReference type="InterPro" id="IPR000182">
    <property type="entry name" value="GNAT_dom"/>
</dbReference>
<comment type="caution">
    <text evidence="4">The sequence shown here is derived from an EMBL/GenBank/DDBJ whole genome shotgun (WGS) entry which is preliminary data.</text>
</comment>
<feature type="domain" description="N-acetyltransferase" evidence="3">
    <location>
        <begin position="80"/>
        <end position="237"/>
    </location>
</feature>
<dbReference type="Gene3D" id="3.40.630.30">
    <property type="match status" value="1"/>
</dbReference>
<evidence type="ECO:0000256" key="1">
    <source>
        <dbReference type="ARBA" id="ARBA00022679"/>
    </source>
</evidence>
<gene>
    <name evidence="4" type="ORF">ESB00_01020</name>
</gene>
<dbReference type="AlphaFoldDB" id="A0A4Q1C6Y9"/>
<evidence type="ECO:0000313" key="5">
    <source>
        <dbReference type="Proteomes" id="UP000290218"/>
    </source>
</evidence>
<dbReference type="PROSITE" id="PS51186">
    <property type="entry name" value="GNAT"/>
    <property type="match status" value="1"/>
</dbReference>
<dbReference type="EMBL" id="SDHX01000001">
    <property type="protein sequence ID" value="RXK54512.1"/>
    <property type="molecule type" value="Genomic_DNA"/>
</dbReference>
<dbReference type="InterPro" id="IPR016181">
    <property type="entry name" value="Acyl_CoA_acyltransferase"/>
</dbReference>
<keyword evidence="1 4" id="KW-0808">Transferase</keyword>
<dbReference type="GO" id="GO:0016747">
    <property type="term" value="F:acyltransferase activity, transferring groups other than amino-acyl groups"/>
    <property type="evidence" value="ECO:0007669"/>
    <property type="project" value="InterPro"/>
</dbReference>
<dbReference type="PANTHER" id="PTHR43877">
    <property type="entry name" value="AMINOALKYLPHOSPHONATE N-ACETYLTRANSFERASE-RELATED-RELATED"/>
    <property type="match status" value="1"/>
</dbReference>
<keyword evidence="2" id="KW-0012">Acyltransferase</keyword>
<accession>A0A4Q1C6Y9</accession>
<dbReference type="OrthoDB" id="67353at2"/>
<sequence>MGVAVDLPQRRGIHEVEMPAHQLGEIRLGAGLGVGTEEVGVVLHGGLPIAPAGRETAQNKCAGFGLGAATRTRSLAAMNVRFTSIEEFSPARTAELLTQAFADYFVKIPFTETGLRQMELSDSVDLARSPVMWLDGNPVGAALIARRGATSRLAGMALVPAARGRGAGRALMEQLFTAARNRGDQRLVLEVIEQNTAAVKLYEAVGFARIRRLVGFAGSSPAGLAAEPALVEAELREVAAAVTRLDDEVGWPWQISGPTLAQLAAPAKGYTLDGAWAVVLNPAGPVVGLRALAVDGKTDRERRAVRILRALMARHPAVTGWRMSALWPEEWATWFTGAGFARQELTQWQMAREL</sequence>
<keyword evidence="5" id="KW-1185">Reference proteome</keyword>
<dbReference type="SUPFAM" id="SSF55729">
    <property type="entry name" value="Acyl-CoA N-acyltransferases (Nat)"/>
    <property type="match status" value="1"/>
</dbReference>
<reference evidence="4 5" key="1">
    <citation type="submission" date="2019-01" db="EMBL/GenBank/DDBJ databases">
        <title>Lacunisphaera sp. strain TWA-58.</title>
        <authorList>
            <person name="Chen W.-M."/>
        </authorList>
    </citation>
    <scope>NUCLEOTIDE SEQUENCE [LARGE SCALE GENOMIC DNA]</scope>
    <source>
        <strain evidence="4 5">TWA-58</strain>
    </source>
</reference>
<evidence type="ECO:0000256" key="2">
    <source>
        <dbReference type="ARBA" id="ARBA00023315"/>
    </source>
</evidence>
<dbReference type="PANTHER" id="PTHR43877:SF2">
    <property type="entry name" value="AMINOALKYLPHOSPHONATE N-ACETYLTRANSFERASE-RELATED"/>
    <property type="match status" value="1"/>
</dbReference>
<proteinExistence type="predicted"/>
<evidence type="ECO:0000259" key="3">
    <source>
        <dbReference type="PROSITE" id="PS51186"/>
    </source>
</evidence>
<name>A0A4Q1C6Y9_9BACT</name>
<evidence type="ECO:0000313" key="4">
    <source>
        <dbReference type="EMBL" id="RXK54512.1"/>
    </source>
</evidence>
<protein>
    <submittedName>
        <fullName evidence="4">GNAT family N-acetyltransferase</fullName>
    </submittedName>
</protein>